<evidence type="ECO:0000313" key="1">
    <source>
        <dbReference type="EMBL" id="KAJ9117005.1"/>
    </source>
</evidence>
<proteinExistence type="predicted"/>
<accession>A0ACC2X099</accession>
<organism evidence="1 2">
    <name type="scientific">Naganishia vaughanmartiniae</name>
    <dbReference type="NCBI Taxonomy" id="1424756"/>
    <lineage>
        <taxon>Eukaryota</taxon>
        <taxon>Fungi</taxon>
        <taxon>Dikarya</taxon>
        <taxon>Basidiomycota</taxon>
        <taxon>Agaricomycotina</taxon>
        <taxon>Tremellomycetes</taxon>
        <taxon>Filobasidiales</taxon>
        <taxon>Filobasidiaceae</taxon>
        <taxon>Naganishia</taxon>
    </lineage>
</organism>
<name>A0ACC2X099_9TREE</name>
<sequence length="999" mass="108361">MAMCRICIARLYSSFPTLSIPPALLPTQAEPLTPSFPCPPTSTAHHLPSQQVNQQPTPTAQTQITHPRLLLSILATSIYLGHNPLVRECLGMVLGSISPWSVCRYLDFAIGRGIGDEGDAGDQYDQGGEEEDDLDGPAVGMETVGKRYDPDLTDEASIHTTTTTTTGTGTGKYGTCSTRTRTRYSANEPEHEIDALDEEIKKESPALPLPSSSASFTSFEGNQQDGQSANLPRRSFFYGFAGDKIGEACVAWLCRWGVDILGIEEELVYGSCSSPAANKTKEAKELEDRLSRITLSNHNAISPPQTTGTLRSDGKQSLRIWSRGGLPAEWVRAVIASDSFWVRNEMERYTFAKRVVALRAASAIRRGSKEEEEEEEEKEDALAAIFRTGVYYTHMTFEELSSLSNDINPSTGTPYVPMPVLQAALWAASDYQGRITAYRPDGTVTSTTPSSSSSTTTTGSAGRRGNMLPVATALMDPKVLKNGLAMTTREIRELVINAERDLSVSPRRRTFAQGATIRTRSGRASPANTAIPSHDIISGPFTTLLDRPFWPVPTDNTQRIGDAVTQSLGFYPAQALPDLGPLGASSNAPLAASGQAETKKELHTGMGSGDPWFGFGSSMRMGRDIVAPRNIGRANEDAEALWSRYEPFRFSVEFWGIDLLGEKERAYSHTVFHAGSYFNIYVQTIRKKDKGIQLGIYLHRQSMLEPVPFPSSSRAASVTARLRASTVGDDNSSSSVPWNASNGYNHPQSAHPLAIHRTMSVTPVGSMPRSMSPTAGALSDDEGLGRRNNGGGRGGEEATGAEVFTDRYWARSRREDADNQKGLNAPYRDPRKTAKVFFSISCASAMGTALTRFSSGPDMFTISQSWGWKSSSLRSQEYLSSSQPVASATNNPPTSTSVTFADEVAPQPSSLERSHRPRAARARSGPILTHTNNSASYDGGAGSGPSLGERLDQGVLGWISDPIELTSDTATTNCEPGQHEQWKHRDLRSLRATIVMGVI</sequence>
<comment type="caution">
    <text evidence="1">The sequence shown here is derived from an EMBL/GenBank/DDBJ whole genome shotgun (WGS) entry which is preliminary data.</text>
</comment>
<protein>
    <submittedName>
        <fullName evidence="1">Uncharacterized protein</fullName>
    </submittedName>
</protein>
<keyword evidence="2" id="KW-1185">Reference proteome</keyword>
<gene>
    <name evidence="1" type="ORF">QFC22_004663</name>
</gene>
<dbReference type="EMBL" id="JASBWU010000013">
    <property type="protein sequence ID" value="KAJ9117005.1"/>
    <property type="molecule type" value="Genomic_DNA"/>
</dbReference>
<reference evidence="1" key="1">
    <citation type="submission" date="2023-04" db="EMBL/GenBank/DDBJ databases">
        <title>Draft Genome sequencing of Naganishia species isolated from polar environments using Oxford Nanopore Technology.</title>
        <authorList>
            <person name="Leo P."/>
            <person name="Venkateswaran K."/>
        </authorList>
    </citation>
    <scope>NUCLEOTIDE SEQUENCE</scope>
    <source>
        <strain evidence="1">MNA-CCFEE 5425</strain>
    </source>
</reference>
<evidence type="ECO:0000313" key="2">
    <source>
        <dbReference type="Proteomes" id="UP001243375"/>
    </source>
</evidence>
<dbReference type="Proteomes" id="UP001243375">
    <property type="component" value="Unassembled WGS sequence"/>
</dbReference>